<dbReference type="Proteomes" id="UP001465976">
    <property type="component" value="Unassembled WGS sequence"/>
</dbReference>
<evidence type="ECO:0000313" key="2">
    <source>
        <dbReference type="EMBL" id="KAL0567407.1"/>
    </source>
</evidence>
<evidence type="ECO:0000256" key="1">
    <source>
        <dbReference type="SAM" id="SignalP"/>
    </source>
</evidence>
<organism evidence="2 3">
    <name type="scientific">Marasmius crinis-equi</name>
    <dbReference type="NCBI Taxonomy" id="585013"/>
    <lineage>
        <taxon>Eukaryota</taxon>
        <taxon>Fungi</taxon>
        <taxon>Dikarya</taxon>
        <taxon>Basidiomycota</taxon>
        <taxon>Agaricomycotina</taxon>
        <taxon>Agaricomycetes</taxon>
        <taxon>Agaricomycetidae</taxon>
        <taxon>Agaricales</taxon>
        <taxon>Marasmiineae</taxon>
        <taxon>Marasmiaceae</taxon>
        <taxon>Marasmius</taxon>
    </lineage>
</organism>
<comment type="caution">
    <text evidence="2">The sequence shown here is derived from an EMBL/GenBank/DDBJ whole genome shotgun (WGS) entry which is preliminary data.</text>
</comment>
<feature type="signal peptide" evidence="1">
    <location>
        <begin position="1"/>
        <end position="19"/>
    </location>
</feature>
<sequence>MPSLFSLAALCLFVAQASAQKTCNPNFEGAPVRISNMEGAQFVPSATQAAWFVQLNGQSSNPSYILKDRSNTNRAFTSGGDGALSVTTASNSGTAPNQFFTISCNVCNSGASSAKPGTVIASGCTMRPNNLNRCVQFSGNPTTAANAPACDNRRSQQLSFTV</sequence>
<reference evidence="2 3" key="1">
    <citation type="submission" date="2024-02" db="EMBL/GenBank/DDBJ databases">
        <title>A draft genome for the cacao thread blight pathogen Marasmius crinis-equi.</title>
        <authorList>
            <person name="Cohen S.P."/>
            <person name="Baruah I.K."/>
            <person name="Amoako-Attah I."/>
            <person name="Bukari Y."/>
            <person name="Meinhardt L.W."/>
            <person name="Bailey B.A."/>
        </authorList>
    </citation>
    <scope>NUCLEOTIDE SEQUENCE [LARGE SCALE GENOMIC DNA]</scope>
    <source>
        <strain evidence="2 3">GH-76</strain>
    </source>
</reference>
<dbReference type="EMBL" id="JBAHYK010001593">
    <property type="protein sequence ID" value="KAL0567407.1"/>
    <property type="molecule type" value="Genomic_DNA"/>
</dbReference>
<accession>A0ABR3EX87</accession>
<protein>
    <submittedName>
        <fullName evidence="2">Uncharacterized protein</fullName>
    </submittedName>
</protein>
<proteinExistence type="predicted"/>
<evidence type="ECO:0000313" key="3">
    <source>
        <dbReference type="Proteomes" id="UP001465976"/>
    </source>
</evidence>
<keyword evidence="3" id="KW-1185">Reference proteome</keyword>
<name>A0ABR3EX87_9AGAR</name>
<feature type="chain" id="PRO_5045477377" evidence="1">
    <location>
        <begin position="20"/>
        <end position="162"/>
    </location>
</feature>
<gene>
    <name evidence="2" type="ORF">V5O48_014584</name>
</gene>
<keyword evidence="1" id="KW-0732">Signal</keyword>